<protein>
    <submittedName>
        <fullName evidence="2">Type IV pilus assembly PilZ</fullName>
    </submittedName>
</protein>
<dbReference type="Pfam" id="PF07238">
    <property type="entry name" value="PilZ"/>
    <property type="match status" value="1"/>
</dbReference>
<name>G2DY98_9GAMM</name>
<feature type="domain" description="PilZ" evidence="1">
    <location>
        <begin position="4"/>
        <end position="105"/>
    </location>
</feature>
<dbReference type="eggNOG" id="ENOG502Z8WY">
    <property type="taxonomic scope" value="Bacteria"/>
</dbReference>
<keyword evidence="3" id="KW-1185">Reference proteome</keyword>
<dbReference type="GO" id="GO:0035438">
    <property type="term" value="F:cyclic-di-GMP binding"/>
    <property type="evidence" value="ECO:0007669"/>
    <property type="project" value="InterPro"/>
</dbReference>
<proteinExistence type="predicted"/>
<dbReference type="InterPro" id="IPR009875">
    <property type="entry name" value="PilZ_domain"/>
</dbReference>
<organism evidence="2 3">
    <name type="scientific">Thiorhodococcus drewsii AZ1</name>
    <dbReference type="NCBI Taxonomy" id="765913"/>
    <lineage>
        <taxon>Bacteria</taxon>
        <taxon>Pseudomonadati</taxon>
        <taxon>Pseudomonadota</taxon>
        <taxon>Gammaproteobacteria</taxon>
        <taxon>Chromatiales</taxon>
        <taxon>Chromatiaceae</taxon>
        <taxon>Thiorhodococcus</taxon>
    </lineage>
</organism>
<evidence type="ECO:0000259" key="1">
    <source>
        <dbReference type="Pfam" id="PF07238"/>
    </source>
</evidence>
<evidence type="ECO:0000313" key="3">
    <source>
        <dbReference type="Proteomes" id="UP000004200"/>
    </source>
</evidence>
<dbReference type="Proteomes" id="UP000004200">
    <property type="component" value="Unassembled WGS sequence"/>
</dbReference>
<dbReference type="SUPFAM" id="SSF141371">
    <property type="entry name" value="PilZ domain-like"/>
    <property type="match status" value="1"/>
</dbReference>
<comment type="caution">
    <text evidence="2">The sequence shown here is derived from an EMBL/GenBank/DDBJ whole genome shotgun (WGS) entry which is preliminary data.</text>
</comment>
<dbReference type="EMBL" id="AFWT01000005">
    <property type="protein sequence ID" value="EGV32890.1"/>
    <property type="molecule type" value="Genomic_DNA"/>
</dbReference>
<gene>
    <name evidence="2" type="ORF">ThidrDRAFT_1010</name>
</gene>
<evidence type="ECO:0000313" key="2">
    <source>
        <dbReference type="EMBL" id="EGV32890.1"/>
    </source>
</evidence>
<dbReference type="AlphaFoldDB" id="G2DY98"/>
<sequence length="221" mass="25274">MMTNRRSQYRLGTTTKISVTLPDRTVPLEVENRNISWGGALFMSADPAICDHDTLRLTFPWTGDQSFSAEAKVMRYERLADGQFAVAVRFYSLSPLDQSRLVKLLKLLAAQEKIVRSEPIDPIAETLDLTVTDDQEMRERLKQISEGRLSLTTFGAYRTDQSLLLNLSGSQRYPNLYLRARVVSQEILTFPFSNQQDLVKLELDFEHPEEDLREIATLLDT</sequence>
<dbReference type="Gene3D" id="2.40.10.220">
    <property type="entry name" value="predicted glycosyltransferase like domains"/>
    <property type="match status" value="1"/>
</dbReference>
<accession>G2DY98</accession>
<reference evidence="2 3" key="1">
    <citation type="submission" date="2011-06" db="EMBL/GenBank/DDBJ databases">
        <title>The draft genome of Thiorhodococcus drewsii AZ1.</title>
        <authorList>
            <consortium name="US DOE Joint Genome Institute (JGI-PGF)"/>
            <person name="Lucas S."/>
            <person name="Han J."/>
            <person name="Lapidus A."/>
            <person name="Cheng J.-F."/>
            <person name="Goodwin L."/>
            <person name="Pitluck S."/>
            <person name="Peters L."/>
            <person name="Land M.L."/>
            <person name="Hauser L."/>
            <person name="Vogl K."/>
            <person name="Liu Z."/>
            <person name="Imhoff J."/>
            <person name="Thiel V."/>
            <person name="Frigaard N.-U."/>
            <person name="Bryant D.A."/>
            <person name="Woyke T.J."/>
        </authorList>
    </citation>
    <scope>NUCLEOTIDE SEQUENCE [LARGE SCALE GENOMIC DNA]</scope>
    <source>
        <strain evidence="2 3">AZ1</strain>
    </source>
</reference>
<dbReference type="RefSeq" id="WP_007039725.1">
    <property type="nucleotide sequence ID" value="NZ_AFWT01000005.1"/>
</dbReference>
<dbReference type="OrthoDB" id="5765355at2"/>